<reference evidence="1" key="1">
    <citation type="submission" date="2020-05" db="EMBL/GenBank/DDBJ databases">
        <title>Large-scale comparative analyses of tick genomes elucidate their genetic diversity and vector capacities.</title>
        <authorList>
            <person name="Jia N."/>
            <person name="Wang J."/>
            <person name="Shi W."/>
            <person name="Du L."/>
            <person name="Sun Y."/>
            <person name="Zhan W."/>
            <person name="Jiang J."/>
            <person name="Wang Q."/>
            <person name="Zhang B."/>
            <person name="Ji P."/>
            <person name="Sakyi L.B."/>
            <person name="Cui X."/>
            <person name="Yuan T."/>
            <person name="Jiang B."/>
            <person name="Yang W."/>
            <person name="Lam T.T.-Y."/>
            <person name="Chang Q."/>
            <person name="Ding S."/>
            <person name="Wang X."/>
            <person name="Zhu J."/>
            <person name="Ruan X."/>
            <person name="Zhao L."/>
            <person name="Wei J."/>
            <person name="Que T."/>
            <person name="Du C."/>
            <person name="Cheng J."/>
            <person name="Dai P."/>
            <person name="Han X."/>
            <person name="Huang E."/>
            <person name="Gao Y."/>
            <person name="Liu J."/>
            <person name="Shao H."/>
            <person name="Ye R."/>
            <person name="Li L."/>
            <person name="Wei W."/>
            <person name="Wang X."/>
            <person name="Wang C."/>
            <person name="Yang T."/>
            <person name="Huo Q."/>
            <person name="Li W."/>
            <person name="Guo W."/>
            <person name="Chen H."/>
            <person name="Zhou L."/>
            <person name="Ni X."/>
            <person name="Tian J."/>
            <person name="Zhou Y."/>
            <person name="Sheng Y."/>
            <person name="Liu T."/>
            <person name="Pan Y."/>
            <person name="Xia L."/>
            <person name="Li J."/>
            <person name="Zhao F."/>
            <person name="Cao W."/>
        </authorList>
    </citation>
    <scope>NUCLEOTIDE SEQUENCE</scope>
    <source>
        <strain evidence="1">Dsil-2018</strain>
    </source>
</reference>
<sequence length="255" mass="28635">MAAERKGAFILSPQDAGRSVFLHCDPEGRPYAHSELLEELQARGVRRLHIQSLHPIRFSNAWLLKMRTLEAKRFVAQIGGMMLHGMYCGIVDASLQEYSIKVHWVPSDMSAEPLRNYFEQFGDVRGVSRVEHKVLGLDGVESTTVIIRMSLKEGVTERDLPHELPLCGTTFLVAVPGRPPFCQRCRKMGHTFSNCHTPKCLLCGMYGHKHHKARHSLALLASSAHANAHLPDVAMEGTMELAKQLALGLLAWYWF</sequence>
<evidence type="ECO:0000313" key="1">
    <source>
        <dbReference type="EMBL" id="KAH7979070.1"/>
    </source>
</evidence>
<proteinExistence type="predicted"/>
<dbReference type="Proteomes" id="UP000821865">
    <property type="component" value="Chromosome 1"/>
</dbReference>
<comment type="caution">
    <text evidence="1">The sequence shown here is derived from an EMBL/GenBank/DDBJ whole genome shotgun (WGS) entry which is preliminary data.</text>
</comment>
<gene>
    <name evidence="1" type="ORF">HPB49_007967</name>
</gene>
<protein>
    <submittedName>
        <fullName evidence="1">Uncharacterized protein</fullName>
    </submittedName>
</protein>
<evidence type="ECO:0000313" key="2">
    <source>
        <dbReference type="Proteomes" id="UP000821865"/>
    </source>
</evidence>
<name>A0ACB8DXR9_DERSI</name>
<accession>A0ACB8DXR9</accession>
<organism evidence="1 2">
    <name type="scientific">Dermacentor silvarum</name>
    <name type="common">Tick</name>
    <dbReference type="NCBI Taxonomy" id="543639"/>
    <lineage>
        <taxon>Eukaryota</taxon>
        <taxon>Metazoa</taxon>
        <taxon>Ecdysozoa</taxon>
        <taxon>Arthropoda</taxon>
        <taxon>Chelicerata</taxon>
        <taxon>Arachnida</taxon>
        <taxon>Acari</taxon>
        <taxon>Parasitiformes</taxon>
        <taxon>Ixodida</taxon>
        <taxon>Ixodoidea</taxon>
        <taxon>Ixodidae</taxon>
        <taxon>Rhipicephalinae</taxon>
        <taxon>Dermacentor</taxon>
    </lineage>
</organism>
<dbReference type="EMBL" id="CM023470">
    <property type="protein sequence ID" value="KAH7979070.1"/>
    <property type="molecule type" value="Genomic_DNA"/>
</dbReference>
<keyword evidence="2" id="KW-1185">Reference proteome</keyword>